<feature type="compositionally biased region" description="Low complexity" evidence="9">
    <location>
        <begin position="617"/>
        <end position="628"/>
    </location>
</feature>
<dbReference type="InterPro" id="IPR041298">
    <property type="entry name" value="UBZ3"/>
</dbReference>
<dbReference type="Pfam" id="PF21704">
    <property type="entry name" value="POLH-Rev1_HhH"/>
    <property type="match status" value="1"/>
</dbReference>
<dbReference type="AlphaFoldDB" id="A0A4S2MR94"/>
<name>A0A4S2MR94_9PEZI</name>
<dbReference type="Gene3D" id="3.30.70.270">
    <property type="match status" value="1"/>
</dbReference>
<dbReference type="STRING" id="341454.A0A4S2MR94"/>
<evidence type="ECO:0000259" key="11">
    <source>
        <dbReference type="PROSITE" id="PS51907"/>
    </source>
</evidence>
<dbReference type="EMBL" id="ML220143">
    <property type="protein sequence ID" value="TGZ78259.1"/>
    <property type="molecule type" value="Genomic_DNA"/>
</dbReference>
<dbReference type="PANTHER" id="PTHR45873">
    <property type="entry name" value="DNA POLYMERASE ETA"/>
    <property type="match status" value="1"/>
</dbReference>
<evidence type="ECO:0000256" key="6">
    <source>
        <dbReference type="ARBA" id="ARBA00022833"/>
    </source>
</evidence>
<dbReference type="PANTHER" id="PTHR45873:SF1">
    <property type="entry name" value="DNA POLYMERASE ETA"/>
    <property type="match status" value="1"/>
</dbReference>
<evidence type="ECO:0000256" key="5">
    <source>
        <dbReference type="ARBA" id="ARBA00022771"/>
    </source>
</evidence>
<dbReference type="GO" id="GO:0003684">
    <property type="term" value="F:damaged DNA binding"/>
    <property type="evidence" value="ECO:0007669"/>
    <property type="project" value="InterPro"/>
</dbReference>
<dbReference type="PIRSF" id="PIRSF036603">
    <property type="entry name" value="DPol_eta"/>
    <property type="match status" value="1"/>
</dbReference>
<dbReference type="Gene3D" id="1.10.150.20">
    <property type="entry name" value="5' to 3' exonuclease, C-terminal subdomain"/>
    <property type="match status" value="1"/>
</dbReference>
<dbReference type="GO" id="GO:0008270">
    <property type="term" value="F:zinc ion binding"/>
    <property type="evidence" value="ECO:0007669"/>
    <property type="project" value="UniProtKB-KW"/>
</dbReference>
<dbReference type="Pfam" id="PF00817">
    <property type="entry name" value="IMS"/>
    <property type="match status" value="1"/>
</dbReference>
<comment type="subcellular location">
    <subcellularLocation>
        <location evidence="1">Nucleus</location>
    </subcellularLocation>
</comment>
<dbReference type="InterPro" id="IPR036775">
    <property type="entry name" value="DNA_pol_Y-fam_lit_finger_sf"/>
</dbReference>
<feature type="region of interest" description="Disordered" evidence="9">
    <location>
        <begin position="495"/>
        <end position="573"/>
    </location>
</feature>
<dbReference type="FunFam" id="1.10.150.20:FF:000014">
    <property type="entry name" value="Polymerase (DNA directed), eta"/>
    <property type="match status" value="1"/>
</dbReference>
<gene>
    <name evidence="12" type="ORF">EX30DRAFT_334572</name>
</gene>
<feature type="compositionally biased region" description="Low complexity" evidence="9">
    <location>
        <begin position="499"/>
        <end position="515"/>
    </location>
</feature>
<evidence type="ECO:0000256" key="2">
    <source>
        <dbReference type="ARBA" id="ARBA00022679"/>
    </source>
</evidence>
<evidence type="ECO:0000256" key="7">
    <source>
        <dbReference type="ARBA" id="ARBA00023204"/>
    </source>
</evidence>
<dbReference type="Gene3D" id="3.30.1490.100">
    <property type="entry name" value="DNA polymerase, Y-family, little finger domain"/>
    <property type="match status" value="1"/>
</dbReference>
<evidence type="ECO:0000313" key="12">
    <source>
        <dbReference type="EMBL" id="TGZ78259.1"/>
    </source>
</evidence>
<dbReference type="InterPro" id="IPR043128">
    <property type="entry name" value="Rev_trsase/Diguanyl_cyclase"/>
</dbReference>
<dbReference type="Gene3D" id="3.40.1170.60">
    <property type="match status" value="1"/>
</dbReference>
<keyword evidence="8" id="KW-0539">Nucleus</keyword>
<feature type="compositionally biased region" description="Low complexity" evidence="9">
    <location>
        <begin position="538"/>
        <end position="552"/>
    </location>
</feature>
<dbReference type="GO" id="GO:0007064">
    <property type="term" value="P:mitotic sister chromatid cohesion"/>
    <property type="evidence" value="ECO:0007669"/>
    <property type="project" value="UniProtKB-ARBA"/>
</dbReference>
<evidence type="ECO:0000313" key="13">
    <source>
        <dbReference type="Proteomes" id="UP000298138"/>
    </source>
</evidence>
<dbReference type="OrthoDB" id="5723at2759"/>
<dbReference type="GO" id="GO:0035861">
    <property type="term" value="C:site of double-strand break"/>
    <property type="evidence" value="ECO:0007669"/>
    <property type="project" value="TreeGrafter"/>
</dbReference>
<dbReference type="InterPro" id="IPR043502">
    <property type="entry name" value="DNA/RNA_pol_sf"/>
</dbReference>
<keyword evidence="4" id="KW-0227">DNA damage</keyword>
<keyword evidence="3" id="KW-0479">Metal-binding</keyword>
<feature type="domain" description="UBZ3-type" evidence="11">
    <location>
        <begin position="573"/>
        <end position="607"/>
    </location>
</feature>
<evidence type="ECO:0000256" key="4">
    <source>
        <dbReference type="ARBA" id="ARBA00022763"/>
    </source>
</evidence>
<evidence type="ECO:0000256" key="1">
    <source>
        <dbReference type="ARBA" id="ARBA00004123"/>
    </source>
</evidence>
<evidence type="ECO:0000256" key="8">
    <source>
        <dbReference type="ARBA" id="ARBA00023242"/>
    </source>
</evidence>
<keyword evidence="6" id="KW-0862">Zinc</keyword>
<dbReference type="FunFam" id="3.40.1170.60:FF:000008">
    <property type="entry name" value="DNA polymerase eta subunit"/>
    <property type="match status" value="1"/>
</dbReference>
<keyword evidence="13" id="KW-1185">Reference proteome</keyword>
<dbReference type="InterPro" id="IPR052230">
    <property type="entry name" value="DNA_polymerase_eta"/>
</dbReference>
<dbReference type="InParanoid" id="A0A4S2MR94"/>
<dbReference type="PROSITE" id="PS50173">
    <property type="entry name" value="UMUC"/>
    <property type="match status" value="1"/>
</dbReference>
<proteinExistence type="predicted"/>
<dbReference type="GO" id="GO:0006281">
    <property type="term" value="P:DNA repair"/>
    <property type="evidence" value="ECO:0007669"/>
    <property type="project" value="UniProtKB-KW"/>
</dbReference>
<reference evidence="12 13" key="1">
    <citation type="submission" date="2019-04" db="EMBL/GenBank/DDBJ databases">
        <title>Comparative genomics and transcriptomics to analyze fruiting body development in filamentous ascomycetes.</title>
        <authorList>
            <consortium name="DOE Joint Genome Institute"/>
            <person name="Lutkenhaus R."/>
            <person name="Traeger S."/>
            <person name="Breuer J."/>
            <person name="Kuo A."/>
            <person name="Lipzen A."/>
            <person name="Pangilinan J."/>
            <person name="Dilworth D."/>
            <person name="Sandor L."/>
            <person name="Poggeler S."/>
            <person name="Barry K."/>
            <person name="Grigoriev I.V."/>
            <person name="Nowrousian M."/>
        </authorList>
    </citation>
    <scope>NUCLEOTIDE SEQUENCE [LARGE SCALE GENOMIC DNA]</scope>
    <source>
        <strain evidence="12 13">CBS 389.68</strain>
    </source>
</reference>
<dbReference type="InterPro" id="IPR001126">
    <property type="entry name" value="UmuC"/>
</dbReference>
<sequence length="651" mass="71680">MAEPTAPSPTPPSSRFTYRHLTQLSKSSVDCPLRVVAHVDLDAFYAQCEMKRLGVPREEPLAVQQWANLIAVNYPAREKGVTRHITAVEAKKLCPEIRLVHVAVWTPGSTEWRYNDSSLPSMSLSKSSLDPYRAESKKILTVFRSTCPDAILEKAGIDENFLDLSKPIYEQLVAENEELREQIVGGKGSELLPLPGKRRLDWYGSHLVATEGEDAETGVEEVEEVLDWDDVVLAIGAGMVKRLRDAVWEELGYTCSGGIASNKMLAKLGSAFKKPSQQSVVRARAVQPFLNRHKYTKIRNLGGKLGTQIVDHVGSQLLPDLLPLTLPDLTSFLPDDTATWVYNTIRGHDRTPVTPRTATKSMLSAKSFRPPSLPSTPQHAFQWLHVFIADIWARIEDEEAFTQVVRRPRVMTLAFLGRGAQRSRQMPIVGGEGRDALRRTAETLLRAVLEEGGGRMGLWPCMRMTLDVSGFEDRETGSGNIGDFFTRKAASLPPPPLLPASTSASASILPTPSSSEEVETDLHPSKRQRITSPPAADSSTPVIPPSTSTSPSPAQPAPPQSPLTNSNPSTTTPPPSLLLCNLCNLPIPPHELPEHQDWHVAKDLEKAWWEEERRQTPQPAQPGQAAAGKKGKKKVAGGREKREKGQTVLRF</sequence>
<dbReference type="GO" id="GO:0005634">
    <property type="term" value="C:nucleus"/>
    <property type="evidence" value="ECO:0007669"/>
    <property type="project" value="UniProtKB-SubCell"/>
</dbReference>
<dbReference type="GO" id="GO:0070987">
    <property type="term" value="P:error-free translesion synthesis"/>
    <property type="evidence" value="ECO:0007669"/>
    <property type="project" value="UniProtKB-ARBA"/>
</dbReference>
<dbReference type="GO" id="GO:0009314">
    <property type="term" value="P:response to radiation"/>
    <property type="evidence" value="ECO:0007669"/>
    <property type="project" value="TreeGrafter"/>
</dbReference>
<dbReference type="GO" id="GO:0005657">
    <property type="term" value="C:replication fork"/>
    <property type="evidence" value="ECO:0007669"/>
    <property type="project" value="UniProtKB-ARBA"/>
</dbReference>
<dbReference type="SUPFAM" id="SSF100879">
    <property type="entry name" value="Lesion bypass DNA polymerase (Y-family), little finger domain"/>
    <property type="match status" value="1"/>
</dbReference>
<protein>
    <submittedName>
        <fullName evidence="12">DNA/RNA polymerase</fullName>
    </submittedName>
</protein>
<dbReference type="PROSITE" id="PS51907">
    <property type="entry name" value="ZF_UBZ3"/>
    <property type="match status" value="1"/>
</dbReference>
<dbReference type="GO" id="GO:0003887">
    <property type="term" value="F:DNA-directed DNA polymerase activity"/>
    <property type="evidence" value="ECO:0007669"/>
    <property type="project" value="TreeGrafter"/>
</dbReference>
<keyword evidence="7" id="KW-0234">DNA repair</keyword>
<dbReference type="FunCoup" id="A0A4S2MR94">
    <property type="interactions" value="601"/>
</dbReference>
<accession>A0A4S2MR94</accession>
<dbReference type="SUPFAM" id="SSF56672">
    <property type="entry name" value="DNA/RNA polymerases"/>
    <property type="match status" value="1"/>
</dbReference>
<dbReference type="Pfam" id="PF18439">
    <property type="entry name" value="zf_UBZ"/>
    <property type="match status" value="1"/>
</dbReference>
<keyword evidence="5" id="KW-0863">Zinc-finger</keyword>
<evidence type="ECO:0000259" key="10">
    <source>
        <dbReference type="PROSITE" id="PS50173"/>
    </source>
</evidence>
<dbReference type="Proteomes" id="UP000298138">
    <property type="component" value="Unassembled WGS sequence"/>
</dbReference>
<feature type="region of interest" description="Disordered" evidence="9">
    <location>
        <begin position="609"/>
        <end position="651"/>
    </location>
</feature>
<evidence type="ECO:0000256" key="3">
    <source>
        <dbReference type="ARBA" id="ARBA00022723"/>
    </source>
</evidence>
<keyword evidence="2" id="KW-0808">Transferase</keyword>
<evidence type="ECO:0000256" key="9">
    <source>
        <dbReference type="SAM" id="MobiDB-lite"/>
    </source>
</evidence>
<organism evidence="12 13">
    <name type="scientific">Ascodesmis nigricans</name>
    <dbReference type="NCBI Taxonomy" id="341454"/>
    <lineage>
        <taxon>Eukaryota</taxon>
        <taxon>Fungi</taxon>
        <taxon>Dikarya</taxon>
        <taxon>Ascomycota</taxon>
        <taxon>Pezizomycotina</taxon>
        <taxon>Pezizomycetes</taxon>
        <taxon>Pezizales</taxon>
        <taxon>Ascodesmidaceae</taxon>
        <taxon>Ascodesmis</taxon>
    </lineage>
</organism>
<dbReference type="GO" id="GO:0042276">
    <property type="term" value="P:error-prone translesion synthesis"/>
    <property type="evidence" value="ECO:0007669"/>
    <property type="project" value="TreeGrafter"/>
</dbReference>
<feature type="domain" description="UmuC" evidence="10">
    <location>
        <begin position="36"/>
        <end position="302"/>
    </location>
</feature>